<evidence type="ECO:0000313" key="1">
    <source>
        <dbReference type="EMBL" id="HIU44496.1"/>
    </source>
</evidence>
<dbReference type="Gene3D" id="3.40.50.1820">
    <property type="entry name" value="alpha/beta hydrolase"/>
    <property type="match status" value="1"/>
</dbReference>
<dbReference type="EMBL" id="DVMR01000069">
    <property type="protein sequence ID" value="HIU44496.1"/>
    <property type="molecule type" value="Genomic_DNA"/>
</dbReference>
<comment type="caution">
    <text evidence="1">The sequence shown here is derived from an EMBL/GenBank/DDBJ whole genome shotgun (WGS) entry which is preliminary data.</text>
</comment>
<gene>
    <name evidence="1" type="ORF">IAB67_09390</name>
</gene>
<protein>
    <submittedName>
        <fullName evidence="1">Alpha/beta hydrolase</fullName>
    </submittedName>
</protein>
<reference evidence="1" key="2">
    <citation type="journal article" date="2021" name="PeerJ">
        <title>Extensive microbial diversity within the chicken gut microbiome revealed by metagenomics and culture.</title>
        <authorList>
            <person name="Gilroy R."/>
            <person name="Ravi A."/>
            <person name="Getino M."/>
            <person name="Pursley I."/>
            <person name="Horton D.L."/>
            <person name="Alikhan N.F."/>
            <person name="Baker D."/>
            <person name="Gharbi K."/>
            <person name="Hall N."/>
            <person name="Watson M."/>
            <person name="Adriaenssens E.M."/>
            <person name="Foster-Nyarko E."/>
            <person name="Jarju S."/>
            <person name="Secka A."/>
            <person name="Antonio M."/>
            <person name="Oren A."/>
            <person name="Chaudhuri R.R."/>
            <person name="La Ragione R."/>
            <person name="Hildebrand F."/>
            <person name="Pallen M.J."/>
        </authorList>
    </citation>
    <scope>NUCLEOTIDE SEQUENCE</scope>
    <source>
        <strain evidence="1">CHK191-8634</strain>
    </source>
</reference>
<dbReference type="GO" id="GO:0016787">
    <property type="term" value="F:hydrolase activity"/>
    <property type="evidence" value="ECO:0007669"/>
    <property type="project" value="UniProtKB-KW"/>
</dbReference>
<name>A0A9D1S1Q8_9CLOT</name>
<reference evidence="1" key="1">
    <citation type="submission" date="2020-10" db="EMBL/GenBank/DDBJ databases">
        <authorList>
            <person name="Gilroy R."/>
        </authorList>
    </citation>
    <scope>NUCLEOTIDE SEQUENCE</scope>
    <source>
        <strain evidence="1">CHK191-8634</strain>
    </source>
</reference>
<proteinExistence type="predicted"/>
<evidence type="ECO:0000313" key="2">
    <source>
        <dbReference type="Proteomes" id="UP000824073"/>
    </source>
</evidence>
<dbReference type="Proteomes" id="UP000824073">
    <property type="component" value="Unassembled WGS sequence"/>
</dbReference>
<accession>A0A9D1S1Q8</accession>
<dbReference type="SUPFAM" id="SSF53474">
    <property type="entry name" value="alpha/beta-Hydrolases"/>
    <property type="match status" value="1"/>
</dbReference>
<keyword evidence="1" id="KW-0378">Hydrolase</keyword>
<dbReference type="InterPro" id="IPR029058">
    <property type="entry name" value="AB_hydrolase_fold"/>
</dbReference>
<sequence>MNLNKIRINGIPAIIWGDPSDKMIIAAHGSHSSKIDDCIWVLADEAVRQGYQVLSFDLPQHGERVYETDFIMPDECVRELAVMDAYARKHARKISLFGCSMGAYFELLAFSDADIDRVWFLSPVTDMERIIQNLMRYCGVDEEQFRQRVTVHNELETLYFPYYEYVRSHPITRWPHKTYILRGEKDTLCEYSYVKSFSGRFGCELTEQSGGEHWFHTEEQLAFFRLWIRKRLSQD</sequence>
<dbReference type="AlphaFoldDB" id="A0A9D1S1Q8"/>
<organism evidence="1 2">
    <name type="scientific">Candidatus Ventrousia excrementavium</name>
    <dbReference type="NCBI Taxonomy" id="2840961"/>
    <lineage>
        <taxon>Bacteria</taxon>
        <taxon>Bacillati</taxon>
        <taxon>Bacillota</taxon>
        <taxon>Clostridia</taxon>
        <taxon>Eubacteriales</taxon>
        <taxon>Clostridiaceae</taxon>
        <taxon>Clostridiaceae incertae sedis</taxon>
        <taxon>Candidatus Ventrousia</taxon>
    </lineage>
</organism>